<evidence type="ECO:0000313" key="2">
    <source>
        <dbReference type="Proteomes" id="UP000001176"/>
    </source>
</evidence>
<dbReference type="Proteomes" id="UP000001176">
    <property type="component" value="Chromosome"/>
</dbReference>
<protein>
    <submittedName>
        <fullName evidence="1">Uncharacterized protein</fullName>
    </submittedName>
</protein>
<dbReference type="EMBL" id="AM889285">
    <property type="protein sequence ID" value="CAP56906.1"/>
    <property type="molecule type" value="Genomic_DNA"/>
</dbReference>
<organism evidence="1 2">
    <name type="scientific">Gluconacetobacter diazotrophicus (strain ATCC 49037 / DSM 5601 / CCUG 37298 / CIP 103539 / LMG 7603 / PAl5)</name>
    <dbReference type="NCBI Taxonomy" id="272568"/>
    <lineage>
        <taxon>Bacteria</taxon>
        <taxon>Pseudomonadati</taxon>
        <taxon>Pseudomonadota</taxon>
        <taxon>Alphaproteobacteria</taxon>
        <taxon>Acetobacterales</taxon>
        <taxon>Acetobacteraceae</taxon>
        <taxon>Gluconacetobacter</taxon>
    </lineage>
</organism>
<dbReference type="AlphaFoldDB" id="A9HRG6"/>
<accession>A9HRG6</accession>
<proteinExistence type="predicted"/>
<sequence length="39" mass="4346">MPARRRPGIWRLGAGVSDALFFSGLFQKAVSNQEEIIAR</sequence>
<gene>
    <name evidence="1" type="ordered locus">GDI2963</name>
</gene>
<evidence type="ECO:0000313" key="1">
    <source>
        <dbReference type="EMBL" id="CAP56906.1"/>
    </source>
</evidence>
<name>A9HRG6_GLUDA</name>
<reference evidence="1 2" key="1">
    <citation type="journal article" date="2009" name="BMC Genomics">
        <title>Complete genome sequence of the sugarcane nitrogen-fixing endophyte Gluconacetobacter diazotrophicus Pal5.</title>
        <authorList>
            <person name="Bertalan M."/>
            <person name="Albano R."/>
            <person name="Padua V."/>
            <person name="Rouws L."/>
            <person name="Rojas C."/>
            <person name="Hemerly A."/>
            <person name="Teixeira K."/>
            <person name="Schwab S."/>
            <person name="Araujo J."/>
            <person name="Oliveira A."/>
            <person name="Franca L."/>
            <person name="Magalhaes V."/>
            <person name="Alqueres S."/>
            <person name="Cardoso A."/>
            <person name="Almeida W."/>
            <person name="Loureiro M.M."/>
            <person name="Nogueira E."/>
            <person name="Cidade D."/>
            <person name="Oliveira D."/>
            <person name="Simao T."/>
            <person name="Macedo J."/>
            <person name="Valadao A."/>
            <person name="Dreschsel M."/>
            <person name="Freitas F."/>
            <person name="Vidal M."/>
            <person name="Guedes H."/>
            <person name="Rodrigues E."/>
            <person name="Meneses C."/>
            <person name="Brioso P."/>
            <person name="Pozzer L."/>
            <person name="Figueiredo D."/>
            <person name="Montano H."/>
            <person name="Junior J."/>
            <person name="Filho G."/>
            <person name="Flores V."/>
            <person name="Ferreira B."/>
            <person name="Branco A."/>
            <person name="Gonzalez P."/>
            <person name="Guillobel H."/>
            <person name="Lemos M."/>
            <person name="Seibel L."/>
            <person name="Macedo J."/>
            <person name="Alves-Ferreira M."/>
            <person name="Sachetto-Martins G."/>
            <person name="Coelho A."/>
            <person name="Santos E."/>
            <person name="Amaral G."/>
            <person name="Neves A."/>
            <person name="Pacheco A.B."/>
            <person name="Carvalho D."/>
            <person name="Lery L."/>
            <person name="Bisch P."/>
            <person name="Rossle S.C."/>
            <person name="Urmenyi T."/>
            <person name="Kruger W.V."/>
            <person name="Martins O."/>
            <person name="Baldani J.I."/>
            <person name="Ferreira P.C."/>
        </authorList>
    </citation>
    <scope>NUCLEOTIDE SEQUENCE [LARGE SCALE GENOMIC DNA]</scope>
    <source>
        <strain evidence="2">ATCC 49037 / DSM 5601 / CCUG 37298 / CIP 103539 / LMG 7603 / PAl5</strain>
    </source>
</reference>
<dbReference type="KEGG" id="gdi:GDI2963"/>
<keyword evidence="2" id="KW-1185">Reference proteome</keyword>